<evidence type="ECO:0000256" key="9">
    <source>
        <dbReference type="ARBA" id="ARBA00022777"/>
    </source>
</evidence>
<evidence type="ECO:0000256" key="16">
    <source>
        <dbReference type="ARBA" id="ARBA00047899"/>
    </source>
</evidence>
<evidence type="ECO:0000256" key="4">
    <source>
        <dbReference type="ARBA" id="ARBA00022679"/>
    </source>
</evidence>
<accession>A0A8X8CIZ4</accession>
<dbReference type="Pfam" id="PF08276">
    <property type="entry name" value="PAN_2"/>
    <property type="match status" value="1"/>
</dbReference>
<dbReference type="InterPro" id="IPR003609">
    <property type="entry name" value="Pan_app"/>
</dbReference>
<dbReference type="GO" id="GO:0005886">
    <property type="term" value="C:plasma membrane"/>
    <property type="evidence" value="ECO:0007669"/>
    <property type="project" value="TreeGrafter"/>
</dbReference>
<evidence type="ECO:0000256" key="17">
    <source>
        <dbReference type="ARBA" id="ARBA00048679"/>
    </source>
</evidence>
<dbReference type="InterPro" id="IPR001245">
    <property type="entry name" value="Ser-Thr/Tyr_kinase_cat_dom"/>
</dbReference>
<evidence type="ECO:0000256" key="18">
    <source>
        <dbReference type="PROSITE-ProRule" id="PRU10141"/>
    </source>
</evidence>
<dbReference type="PROSITE" id="PS00108">
    <property type="entry name" value="PROTEIN_KINASE_ST"/>
    <property type="match status" value="2"/>
</dbReference>
<gene>
    <name evidence="22" type="ORF">POTOM_039323</name>
</gene>
<dbReference type="Pfam" id="PF07714">
    <property type="entry name" value="PK_Tyr_Ser-Thr"/>
    <property type="match status" value="2"/>
</dbReference>
<dbReference type="InterPro" id="IPR000858">
    <property type="entry name" value="S_locus_glycoprot_dom"/>
</dbReference>
<dbReference type="GO" id="GO:0005524">
    <property type="term" value="F:ATP binding"/>
    <property type="evidence" value="ECO:0007669"/>
    <property type="project" value="UniProtKB-UniRule"/>
</dbReference>
<dbReference type="EC" id="2.7.11.1" evidence="2"/>
<dbReference type="PANTHER" id="PTHR27002">
    <property type="entry name" value="RECEPTOR-LIKE SERINE/THREONINE-PROTEIN KINASE SD1-8"/>
    <property type="match status" value="1"/>
</dbReference>
<keyword evidence="9" id="KW-0418">Kinase</keyword>
<dbReference type="GO" id="GO:0004674">
    <property type="term" value="F:protein serine/threonine kinase activity"/>
    <property type="evidence" value="ECO:0007669"/>
    <property type="project" value="UniProtKB-KW"/>
</dbReference>
<keyword evidence="23" id="KW-1185">Reference proteome</keyword>
<comment type="catalytic activity">
    <reaction evidence="16">
        <text>L-threonyl-[protein] + ATP = O-phospho-L-threonyl-[protein] + ADP + H(+)</text>
        <dbReference type="Rhea" id="RHEA:46608"/>
        <dbReference type="Rhea" id="RHEA-COMP:11060"/>
        <dbReference type="Rhea" id="RHEA-COMP:11605"/>
        <dbReference type="ChEBI" id="CHEBI:15378"/>
        <dbReference type="ChEBI" id="CHEBI:30013"/>
        <dbReference type="ChEBI" id="CHEBI:30616"/>
        <dbReference type="ChEBI" id="CHEBI:61977"/>
        <dbReference type="ChEBI" id="CHEBI:456216"/>
        <dbReference type="EC" id="2.7.11.1"/>
    </reaction>
</comment>
<dbReference type="CDD" id="cd14066">
    <property type="entry name" value="STKc_IRAK"/>
    <property type="match status" value="1"/>
</dbReference>
<dbReference type="Proteomes" id="UP000886885">
    <property type="component" value="Chromosome 11A"/>
</dbReference>
<proteinExistence type="predicted"/>
<feature type="domain" description="Protein kinase" evidence="20">
    <location>
        <begin position="822"/>
        <end position="1049"/>
    </location>
</feature>
<evidence type="ECO:0000256" key="3">
    <source>
        <dbReference type="ARBA" id="ARBA00022527"/>
    </source>
</evidence>
<evidence type="ECO:0000256" key="6">
    <source>
        <dbReference type="ARBA" id="ARBA00022729"/>
    </source>
</evidence>
<feature type="binding site" evidence="18">
    <location>
        <position position="303"/>
    </location>
    <ligand>
        <name>ATP</name>
        <dbReference type="ChEBI" id="CHEBI:30616"/>
    </ligand>
</feature>
<sequence length="1049" mass="119014">MGLYKGTFVNDPDEIYYFYTVPDDSFLLRLIVDHPGHVKALTWRESDGQWKEYWKSPQFQCNYYRHCGAFSTCELANLNEFGCACLPGFEPKYPLEWSRRDGSGGCVRKRLHTSSVCQHGEGFVKVENVVLPESSAAVWVDMSQSLADCEGQCKRNCSCSAYAIIAIPGKNYGCLTWYKELEDINYAGSEIHDLYVRVDAYELAETTRKSIDSREKPMLAVLAPSIALSWFLVSLFAYLWLKKRARKGTELQVNSTSTELEYFKLSTVTAATNNFSPANKLGQGGFGSVYKGQLANGKEVAIKRLSRSSGQGTEEFKNEVMVIAMLQHRNLVKLLGYCIQDGEQILIYEYLPNKSLDSFLFDESRRLLLDWRKRFAIIVGIARGILYLHQDSRLRIIHRDLKSSNILLDAEMNPKISDFGMAKIFEGNQTEDRTRRVVGTFGYMSPEYVVFGNFSVKSDVFSFGVMLLEIVSGKKNNRFYQLDPPLTLIGYVWELWREEKALEIVDPSLTELYDPREALKCIQIGLLCVQEDATDRPSMLAVVFMLSNETEIPSPKQPAFLFRKSDNNPVIALDVEDGQCSVNELEQERSAIPFQENHLMKLGLDRKLGIDRFLTSWRSAEDPGFGDFSLRINPTGSPQFFLYNGNYKPISRAAPWPWRSQMSLYTMTFVNDPDEIYAFYTVPDDSYLLRIIVDHPGHVKALTWRDSDGQWKEYWQFPQFHCDYYGHCGAYSTCELANLNEFGCACLPGFEPKYPLEWSTRDGSGGCVSKRLHTSSVCQHGEGFVKVENVVLPESSAAVWMDMSKSLSYGLLSIVTAATNNFSPANKLGQGGFGSVYKGLLANGKEVAIKRLSRSSAQGTEGFKNEVMVIANLQHRNLVKLLGYCNQDAEQMLIYEYLPNKSLDSFLFHESRRLLLDWRKRFDIIVGIARGILYLHQDSRLRIIHRDLKCSNILLDAEMNPKISDFGMAKIFEGNQTEDRTRRVVGTFGYMSPEYAVLGNFSVKSDVFSFGVMLLEIVSGKKNNRFYQQDPPLTLIGHVSNKIAFCALG</sequence>
<dbReference type="PROSITE" id="PS00107">
    <property type="entry name" value="PROTEIN_KINASE_ATP"/>
    <property type="match status" value="2"/>
</dbReference>
<keyword evidence="5 19" id="KW-0812">Transmembrane</keyword>
<keyword evidence="8 18" id="KW-0547">Nucleotide-binding</keyword>
<evidence type="ECO:0000256" key="11">
    <source>
        <dbReference type="ARBA" id="ARBA00022989"/>
    </source>
</evidence>
<feature type="transmembrane region" description="Helical" evidence="19">
    <location>
        <begin position="218"/>
        <end position="241"/>
    </location>
</feature>
<evidence type="ECO:0000256" key="14">
    <source>
        <dbReference type="ARBA" id="ARBA00023170"/>
    </source>
</evidence>
<feature type="domain" description="Protein kinase" evidence="20">
    <location>
        <begin position="275"/>
        <end position="560"/>
    </location>
</feature>
<dbReference type="InterPro" id="IPR017441">
    <property type="entry name" value="Protein_kinase_ATP_BS"/>
</dbReference>
<dbReference type="SMART" id="SM00473">
    <property type="entry name" value="PAN_AP"/>
    <property type="match status" value="1"/>
</dbReference>
<keyword evidence="3" id="KW-0723">Serine/threonine-protein kinase</keyword>
<evidence type="ECO:0000256" key="5">
    <source>
        <dbReference type="ARBA" id="ARBA00022692"/>
    </source>
</evidence>
<evidence type="ECO:0000313" key="22">
    <source>
        <dbReference type="EMBL" id="KAG6755915.1"/>
    </source>
</evidence>
<keyword evidence="12 19" id="KW-0472">Membrane</keyword>
<keyword evidence="4" id="KW-0808">Transferase</keyword>
<keyword evidence="14" id="KW-0675">Receptor</keyword>
<dbReference type="Pfam" id="PF00954">
    <property type="entry name" value="S_locus_glycop"/>
    <property type="match status" value="2"/>
</dbReference>
<dbReference type="InterPro" id="IPR008271">
    <property type="entry name" value="Ser/Thr_kinase_AS"/>
</dbReference>
<dbReference type="PROSITE" id="PS50011">
    <property type="entry name" value="PROTEIN_KINASE_DOM"/>
    <property type="match status" value="2"/>
</dbReference>
<dbReference type="SMART" id="SM00220">
    <property type="entry name" value="S_TKc"/>
    <property type="match status" value="2"/>
</dbReference>
<keyword evidence="10 18" id="KW-0067">ATP-binding</keyword>
<dbReference type="FunFam" id="1.10.510.10:FF:000060">
    <property type="entry name" value="G-type lectin S-receptor-like serine/threonine-protein kinase"/>
    <property type="match status" value="2"/>
</dbReference>
<evidence type="ECO:0000256" key="10">
    <source>
        <dbReference type="ARBA" id="ARBA00022840"/>
    </source>
</evidence>
<evidence type="ECO:0000256" key="15">
    <source>
        <dbReference type="ARBA" id="ARBA00023180"/>
    </source>
</evidence>
<reference evidence="22" key="1">
    <citation type="journal article" date="2020" name="bioRxiv">
        <title>Hybrid origin of Populus tomentosa Carr. identified through genome sequencing and phylogenomic analysis.</title>
        <authorList>
            <person name="An X."/>
            <person name="Gao K."/>
            <person name="Chen Z."/>
            <person name="Li J."/>
            <person name="Yang X."/>
            <person name="Yang X."/>
            <person name="Zhou J."/>
            <person name="Guo T."/>
            <person name="Zhao T."/>
            <person name="Huang S."/>
            <person name="Miao D."/>
            <person name="Khan W.U."/>
            <person name="Rao P."/>
            <person name="Ye M."/>
            <person name="Lei B."/>
            <person name="Liao W."/>
            <person name="Wang J."/>
            <person name="Ji L."/>
            <person name="Li Y."/>
            <person name="Guo B."/>
            <person name="Mustafa N.S."/>
            <person name="Li S."/>
            <person name="Yun Q."/>
            <person name="Keller S.R."/>
            <person name="Mao J."/>
            <person name="Zhang R."/>
            <person name="Strauss S.H."/>
        </authorList>
    </citation>
    <scope>NUCLEOTIDE SEQUENCE</scope>
    <source>
        <strain evidence="22">GM15</strain>
        <tissue evidence="22">Leaf</tissue>
    </source>
</reference>
<comment type="catalytic activity">
    <reaction evidence="17">
        <text>L-seryl-[protein] + ATP = O-phospho-L-seryl-[protein] + ADP + H(+)</text>
        <dbReference type="Rhea" id="RHEA:17989"/>
        <dbReference type="Rhea" id="RHEA-COMP:9863"/>
        <dbReference type="Rhea" id="RHEA-COMP:11604"/>
        <dbReference type="ChEBI" id="CHEBI:15378"/>
        <dbReference type="ChEBI" id="CHEBI:29999"/>
        <dbReference type="ChEBI" id="CHEBI:30616"/>
        <dbReference type="ChEBI" id="CHEBI:83421"/>
        <dbReference type="ChEBI" id="CHEBI:456216"/>
        <dbReference type="EC" id="2.7.11.1"/>
    </reaction>
</comment>
<name>A0A8X8CIZ4_POPTO</name>
<dbReference type="PROSITE" id="PS50948">
    <property type="entry name" value="PAN"/>
    <property type="match status" value="1"/>
</dbReference>
<dbReference type="CDD" id="cd01098">
    <property type="entry name" value="PAN_AP_plant"/>
    <property type="match status" value="1"/>
</dbReference>
<evidence type="ECO:0000256" key="19">
    <source>
        <dbReference type="SAM" id="Phobius"/>
    </source>
</evidence>
<evidence type="ECO:0000259" key="21">
    <source>
        <dbReference type="PROSITE" id="PS50948"/>
    </source>
</evidence>
<protein>
    <recommendedName>
        <fullName evidence="2">non-specific serine/threonine protein kinase</fullName>
        <ecNumber evidence="2">2.7.11.1</ecNumber>
    </recommendedName>
</protein>
<comment type="subcellular location">
    <subcellularLocation>
        <location evidence="1">Membrane</location>
        <topology evidence="1">Single-pass membrane protein</topology>
    </subcellularLocation>
</comment>
<evidence type="ECO:0000256" key="12">
    <source>
        <dbReference type="ARBA" id="ARBA00023136"/>
    </source>
</evidence>
<feature type="binding site" evidence="18">
    <location>
        <position position="850"/>
    </location>
    <ligand>
        <name>ATP</name>
        <dbReference type="ChEBI" id="CHEBI:30616"/>
    </ligand>
</feature>
<dbReference type="FunFam" id="3.30.200.20:FF:000727">
    <property type="entry name" value="Cysteine-rich RLK (RECEPTOR-like protein kinase) 23"/>
    <property type="match status" value="1"/>
</dbReference>
<dbReference type="OrthoDB" id="834860at2759"/>
<dbReference type="AlphaFoldDB" id="A0A8X8CIZ4"/>
<evidence type="ECO:0000256" key="7">
    <source>
        <dbReference type="ARBA" id="ARBA00022737"/>
    </source>
</evidence>
<keyword evidence="7" id="KW-0677">Repeat</keyword>
<organism evidence="22 23">
    <name type="scientific">Populus tomentosa</name>
    <name type="common">Chinese white poplar</name>
    <dbReference type="NCBI Taxonomy" id="118781"/>
    <lineage>
        <taxon>Eukaryota</taxon>
        <taxon>Viridiplantae</taxon>
        <taxon>Streptophyta</taxon>
        <taxon>Embryophyta</taxon>
        <taxon>Tracheophyta</taxon>
        <taxon>Spermatophyta</taxon>
        <taxon>Magnoliopsida</taxon>
        <taxon>eudicotyledons</taxon>
        <taxon>Gunneridae</taxon>
        <taxon>Pentapetalae</taxon>
        <taxon>rosids</taxon>
        <taxon>fabids</taxon>
        <taxon>Malpighiales</taxon>
        <taxon>Salicaceae</taxon>
        <taxon>Saliceae</taxon>
        <taxon>Populus</taxon>
    </lineage>
</organism>
<comment type="caution">
    <text evidence="22">The sequence shown here is derived from an EMBL/GenBank/DDBJ whole genome shotgun (WGS) entry which is preliminary data.</text>
</comment>
<evidence type="ECO:0000256" key="13">
    <source>
        <dbReference type="ARBA" id="ARBA00023157"/>
    </source>
</evidence>
<keyword evidence="11 19" id="KW-1133">Transmembrane helix</keyword>
<keyword evidence="15" id="KW-0325">Glycoprotein</keyword>
<evidence type="ECO:0000313" key="23">
    <source>
        <dbReference type="Proteomes" id="UP000886885"/>
    </source>
</evidence>
<dbReference type="InterPro" id="IPR000719">
    <property type="entry name" value="Prot_kinase_dom"/>
</dbReference>
<keyword evidence="6" id="KW-0732">Signal</keyword>
<evidence type="ECO:0000259" key="20">
    <source>
        <dbReference type="PROSITE" id="PS50011"/>
    </source>
</evidence>
<dbReference type="PANTHER" id="PTHR27002:SF839">
    <property type="entry name" value="NON-SPECIFIC SERINE_THREONINE PROTEIN KINASE"/>
    <property type="match status" value="1"/>
</dbReference>
<dbReference type="FunFam" id="3.30.200.20:FF:000418">
    <property type="entry name" value="G-type lectin S-receptor-like serine/threonine-protein kinase"/>
    <property type="match status" value="1"/>
</dbReference>
<evidence type="ECO:0000256" key="8">
    <source>
        <dbReference type="ARBA" id="ARBA00022741"/>
    </source>
</evidence>
<evidence type="ECO:0000256" key="2">
    <source>
        <dbReference type="ARBA" id="ARBA00012513"/>
    </source>
</evidence>
<dbReference type="GO" id="GO:0048544">
    <property type="term" value="P:recognition of pollen"/>
    <property type="evidence" value="ECO:0007669"/>
    <property type="project" value="InterPro"/>
</dbReference>
<keyword evidence="13" id="KW-1015">Disulfide bond</keyword>
<dbReference type="EMBL" id="JAAWWB010000021">
    <property type="protein sequence ID" value="KAG6755915.1"/>
    <property type="molecule type" value="Genomic_DNA"/>
</dbReference>
<evidence type="ECO:0000256" key="1">
    <source>
        <dbReference type="ARBA" id="ARBA00004167"/>
    </source>
</evidence>
<feature type="domain" description="Apple" evidence="21">
    <location>
        <begin position="117"/>
        <end position="199"/>
    </location>
</feature>